<keyword evidence="1" id="KW-0812">Transmembrane</keyword>
<proteinExistence type="predicted"/>
<sequence>MISLFMLLEILVPTHGSFIDLASFPCTVEVRCAKLPSEKVNYPRTIQPEYQESETFLQEISSGSAIALARGDRIPILRGEFLAAISDPVAISLLGLALLIISVVLFVYLGFQSRWVLSTKTIDLKNENGFLSFDRNYIYFLEGNIHYRLGFKIFIFSTILGQQINISSKEKVLSSVILGAIRDLIEDTNYSENREKSDRDFSSFTNDIRVRIEREDKISKVLRLAGIKFVGLTLRRVKKTPSILFIDKKFYGESAFYSLDHQPVNSKVSFWLKFSDEDRLVSVPYGEKSPNKESDIVEIATRLIYSRLYSEVKQEFHKHWKQHKLHYLWSRPKQKNNTEILNPFRNQIREN</sequence>
<dbReference type="STRING" id="582515.KR51_00006530"/>
<organism evidence="2 3">
    <name type="scientific">Rubidibacter lacunae KORDI 51-2</name>
    <dbReference type="NCBI Taxonomy" id="582515"/>
    <lineage>
        <taxon>Bacteria</taxon>
        <taxon>Bacillati</taxon>
        <taxon>Cyanobacteriota</taxon>
        <taxon>Cyanophyceae</taxon>
        <taxon>Oscillatoriophycideae</taxon>
        <taxon>Chroococcales</taxon>
        <taxon>Aphanothecaceae</taxon>
        <taxon>Rubidibacter</taxon>
    </lineage>
</organism>
<dbReference type="Proteomes" id="UP000016960">
    <property type="component" value="Unassembled WGS sequence"/>
</dbReference>
<dbReference type="AlphaFoldDB" id="U5DLU5"/>
<evidence type="ECO:0000313" key="3">
    <source>
        <dbReference type="Proteomes" id="UP000016960"/>
    </source>
</evidence>
<feature type="transmembrane region" description="Helical" evidence="1">
    <location>
        <begin position="89"/>
        <end position="111"/>
    </location>
</feature>
<evidence type="ECO:0000256" key="1">
    <source>
        <dbReference type="SAM" id="Phobius"/>
    </source>
</evidence>
<keyword evidence="3" id="KW-1185">Reference proteome</keyword>
<dbReference type="InParanoid" id="U5DLU5"/>
<name>U5DLU5_9CHRO</name>
<keyword evidence="1" id="KW-1133">Transmembrane helix</keyword>
<gene>
    <name evidence="2" type="ORF">KR51_00006530</name>
</gene>
<reference evidence="2 3" key="1">
    <citation type="submission" date="2013-05" db="EMBL/GenBank/DDBJ databases">
        <title>Draft genome sequence of Rubidibacter lacunae KORDI 51-2.</title>
        <authorList>
            <person name="Choi D.H."/>
            <person name="Noh J.H."/>
            <person name="Kwon K.-K."/>
            <person name="Lee J.-H."/>
            <person name="Ryu J.-Y."/>
        </authorList>
    </citation>
    <scope>NUCLEOTIDE SEQUENCE [LARGE SCALE GENOMIC DNA]</scope>
    <source>
        <strain evidence="2 3">KORDI 51-2</strain>
    </source>
</reference>
<accession>U5DLU5</accession>
<dbReference type="EMBL" id="ASSJ01000014">
    <property type="protein sequence ID" value="ERN42626.1"/>
    <property type="molecule type" value="Genomic_DNA"/>
</dbReference>
<keyword evidence="1" id="KW-0472">Membrane</keyword>
<evidence type="ECO:0000313" key="2">
    <source>
        <dbReference type="EMBL" id="ERN42626.1"/>
    </source>
</evidence>
<comment type="caution">
    <text evidence="2">The sequence shown here is derived from an EMBL/GenBank/DDBJ whole genome shotgun (WGS) entry which is preliminary data.</text>
</comment>
<protein>
    <submittedName>
        <fullName evidence="2">Uncharacterized protein</fullName>
    </submittedName>
</protein>